<dbReference type="Pfam" id="PF16989">
    <property type="entry name" value="T6SS_VasJ"/>
    <property type="match status" value="1"/>
</dbReference>
<gene>
    <name evidence="2" type="primary">tssA</name>
    <name evidence="2" type="ORF">RDV53_01085</name>
</gene>
<dbReference type="PANTHER" id="PTHR37024:SF3">
    <property type="entry name" value="TYPE VI SECRETION SYSTEM PROTEIN TSSA"/>
    <property type="match status" value="1"/>
</dbReference>
<dbReference type="RefSeq" id="WP_005696605.1">
    <property type="nucleotide sequence ID" value="NZ_CP133470.1"/>
</dbReference>
<protein>
    <submittedName>
        <fullName evidence="2">Type VI secretion system protein TssA</fullName>
    </submittedName>
</protein>
<dbReference type="EMBL" id="CP133470">
    <property type="protein sequence ID" value="WMS23983.1"/>
    <property type="molecule type" value="Genomic_DNA"/>
</dbReference>
<evidence type="ECO:0000259" key="1">
    <source>
        <dbReference type="Pfam" id="PF06812"/>
    </source>
</evidence>
<accession>A0ABD7ZHG4</accession>
<feature type="domain" description="ImpA N-terminal" evidence="1">
    <location>
        <begin position="19"/>
        <end position="118"/>
    </location>
</feature>
<sequence length="488" mass="55965">MVGKMKYQSILDDIAGEYFPVGTPDEEGIVFSALDEQVMKFGSLQHDTIDWEGIISHSHQYLSESCKDYKVLQYLGYALLYKGFKSNLVDFLSLFSEFNKKFLFNAYPKPSTDNTINRFKGKFITLIFERLENAASINTDVRFTVVENEQIDKFIEVLSLQLSEKLPGVESALARLRHFVKERSDFVENSQTKEENKVAPDQMATDAPITASQVSAEKVSLNIPDVNKFELTNARQLKQFYFQVADTTCELQPSSILGYVSRRFGLWHSITQLPEMNSQGITAMQSVPLDKVSDYREQVVSSPSVELLNRIEKTLTTSPYWIEGSYLSAKCCQALKFKEVAETIRSVTEQFVNKFPTFHLAKFQNGEPFLSDVVSDWLSDNNSVNVSSQASVQNSLENDLDELYLVEGFVSVLKEIDEQLKSVIDVRTKHYLQFEKIRFFLKEDMLSIALNELSELINHCKKYTVEEWDSTFFTQIEQLKDKLIKDNE</sequence>
<dbReference type="PANTHER" id="PTHR37024">
    <property type="entry name" value="TYPE VI SECRETION SYSTEM DUF2094 AND IMPA-RELATED DOMAIN PROTEIN"/>
    <property type="match status" value="1"/>
</dbReference>
<dbReference type="InterPro" id="IPR010657">
    <property type="entry name" value="ImpA_N"/>
</dbReference>
<evidence type="ECO:0000313" key="3">
    <source>
        <dbReference type="Proteomes" id="UP001242781"/>
    </source>
</evidence>
<organism evidence="2 3">
    <name type="scientific">Haemophilus parainfluenzae ATCC 33392</name>
    <dbReference type="NCBI Taxonomy" id="888828"/>
    <lineage>
        <taxon>Bacteria</taxon>
        <taxon>Pseudomonadati</taxon>
        <taxon>Pseudomonadota</taxon>
        <taxon>Gammaproteobacteria</taxon>
        <taxon>Pasteurellales</taxon>
        <taxon>Pasteurellaceae</taxon>
        <taxon>Haemophilus</taxon>
    </lineage>
</organism>
<dbReference type="NCBIfam" id="TIGR03362">
    <property type="entry name" value="VI_chp_7"/>
    <property type="match status" value="1"/>
</dbReference>
<dbReference type="Proteomes" id="UP001242781">
    <property type="component" value="Chromosome"/>
</dbReference>
<dbReference type="InterPro" id="IPR017739">
    <property type="entry name" value="T6SS-assoc_VCA0119"/>
</dbReference>
<dbReference type="AlphaFoldDB" id="A0ABD7ZHG4"/>
<reference evidence="2 3" key="1">
    <citation type="submission" date="2023-08" db="EMBL/GenBank/DDBJ databases">
        <title>Haemophilus_parainfluenzae_DSM 8978_complete_genome_hifiasm_Zymo_Research_D6332.</title>
        <authorList>
            <person name="Damerum A."/>
        </authorList>
    </citation>
    <scope>NUCLEOTIDE SEQUENCE [LARGE SCALE GENOMIC DNA]</scope>
    <source>
        <strain evidence="2 3">DSM 8978</strain>
    </source>
</reference>
<dbReference type="Pfam" id="PF06812">
    <property type="entry name" value="ImpA_N"/>
    <property type="match status" value="1"/>
</dbReference>
<proteinExistence type="predicted"/>
<name>A0ABD7ZHG4_HAEPA</name>
<evidence type="ECO:0000313" key="2">
    <source>
        <dbReference type="EMBL" id="WMS23983.1"/>
    </source>
</evidence>